<feature type="region of interest" description="Disordered" evidence="1">
    <location>
        <begin position="138"/>
        <end position="187"/>
    </location>
</feature>
<keyword evidence="2" id="KW-0732">Signal</keyword>
<gene>
    <name evidence="3" type="ORF">SAMN05421753_110110</name>
</gene>
<dbReference type="AlphaFoldDB" id="A0A1I3JB41"/>
<keyword evidence="4" id="KW-1185">Reference proteome</keyword>
<evidence type="ECO:0000256" key="2">
    <source>
        <dbReference type="SAM" id="SignalP"/>
    </source>
</evidence>
<dbReference type="STRING" id="1576369.SAMN05421753_110110"/>
<dbReference type="OrthoDB" id="212148at2"/>
<name>A0A1I3JB41_9PLAN</name>
<dbReference type="RefSeq" id="WP_092051201.1">
    <property type="nucleotide sequence ID" value="NZ_FOQD01000010.1"/>
</dbReference>
<evidence type="ECO:0000313" key="4">
    <source>
        <dbReference type="Proteomes" id="UP000199518"/>
    </source>
</evidence>
<dbReference type="Proteomes" id="UP000199518">
    <property type="component" value="Unassembled WGS sequence"/>
</dbReference>
<accession>A0A1I3JB41</accession>
<organism evidence="3 4">
    <name type="scientific">Planctomicrobium piriforme</name>
    <dbReference type="NCBI Taxonomy" id="1576369"/>
    <lineage>
        <taxon>Bacteria</taxon>
        <taxon>Pseudomonadati</taxon>
        <taxon>Planctomycetota</taxon>
        <taxon>Planctomycetia</taxon>
        <taxon>Planctomycetales</taxon>
        <taxon>Planctomycetaceae</taxon>
        <taxon>Planctomicrobium</taxon>
    </lineage>
</organism>
<proteinExistence type="predicted"/>
<sequence length="199" mass="22424">MKSGHWVVMALGVLSAPVCAQDQSYIPQATQDVGYESAYQGAASVGSSEPLFRYDDQERWKHGYIQNMPYYEGYHAFRPYNYHHVFSQAQTAAGWGMPATMPYSQQFWHRYENMVDLSRGDHTPVAPYVPPPKEWDHYPKPLRQGTSITPQPGAELQPADVPALPPIPEQVTPPQNIRPAQASWSGLQRPQVQTLVAPY</sequence>
<evidence type="ECO:0000256" key="1">
    <source>
        <dbReference type="SAM" id="MobiDB-lite"/>
    </source>
</evidence>
<reference evidence="4" key="1">
    <citation type="submission" date="2016-10" db="EMBL/GenBank/DDBJ databases">
        <authorList>
            <person name="Varghese N."/>
            <person name="Submissions S."/>
        </authorList>
    </citation>
    <scope>NUCLEOTIDE SEQUENCE [LARGE SCALE GENOMIC DNA]</scope>
    <source>
        <strain evidence="4">DSM 26348</strain>
    </source>
</reference>
<protein>
    <recommendedName>
        <fullName evidence="5">Secreted protein</fullName>
    </recommendedName>
</protein>
<feature type="signal peptide" evidence="2">
    <location>
        <begin position="1"/>
        <end position="20"/>
    </location>
</feature>
<evidence type="ECO:0000313" key="3">
    <source>
        <dbReference type="EMBL" id="SFI57145.1"/>
    </source>
</evidence>
<feature type="chain" id="PRO_5011716219" description="Secreted protein" evidence="2">
    <location>
        <begin position="21"/>
        <end position="199"/>
    </location>
</feature>
<dbReference type="EMBL" id="FOQD01000010">
    <property type="protein sequence ID" value="SFI57145.1"/>
    <property type="molecule type" value="Genomic_DNA"/>
</dbReference>
<evidence type="ECO:0008006" key="5">
    <source>
        <dbReference type="Google" id="ProtNLM"/>
    </source>
</evidence>